<reference evidence="2" key="1">
    <citation type="submission" date="2014-02" db="EMBL/GenBank/DDBJ databases">
        <authorList>
            <person name="Genoscope - CEA"/>
        </authorList>
    </citation>
    <scope>NUCLEOTIDE SEQUENCE</scope>
    <source>
        <strain evidence="2">LS3</strain>
    </source>
</reference>
<dbReference type="InterPro" id="IPR016712">
    <property type="entry name" value="Rbsml_bS1m-like"/>
</dbReference>
<dbReference type="Pfam" id="PF11709">
    <property type="entry name" value="Mit_ribos_Mrp51"/>
    <property type="match status" value="2"/>
</dbReference>
<feature type="compositionally biased region" description="Low complexity" evidence="1">
    <location>
        <begin position="25"/>
        <end position="42"/>
    </location>
</feature>
<name>A0A060T4N4_BLAAD</name>
<feature type="region of interest" description="Disordered" evidence="1">
    <location>
        <begin position="19"/>
        <end position="64"/>
    </location>
</feature>
<evidence type="ECO:0000313" key="2">
    <source>
        <dbReference type="EMBL" id="CDP36075.1"/>
    </source>
</evidence>
<dbReference type="AlphaFoldDB" id="A0A060T4N4"/>
<reference evidence="2" key="2">
    <citation type="submission" date="2014-06" db="EMBL/GenBank/DDBJ databases">
        <title>The complete genome of Blastobotrys (Arxula) adeninivorans LS3 - a yeast of biotechnological interest.</title>
        <authorList>
            <person name="Kunze G."/>
            <person name="Gaillardin C."/>
            <person name="Czernicka M."/>
            <person name="Durrens P."/>
            <person name="Martin T."/>
            <person name="Boer E."/>
            <person name="Gabaldon T."/>
            <person name="Cruz J."/>
            <person name="Talla E."/>
            <person name="Marck C."/>
            <person name="Goffeau A."/>
            <person name="Barbe V."/>
            <person name="Baret P."/>
            <person name="Baronian K."/>
            <person name="Beier S."/>
            <person name="Bleykasten C."/>
            <person name="Bode R."/>
            <person name="Casaregola S."/>
            <person name="Despons L."/>
            <person name="Fairhead C."/>
            <person name="Giersberg M."/>
            <person name="Gierski P."/>
            <person name="Hahnel U."/>
            <person name="Hartmann A."/>
            <person name="Jankowska D."/>
            <person name="Jubin C."/>
            <person name="Jung P."/>
            <person name="Lafontaine I."/>
            <person name="Leh-Louis V."/>
            <person name="Lemaire M."/>
            <person name="Marcet-Houben M."/>
            <person name="Mascher M."/>
            <person name="Morel G."/>
            <person name="Richard G.-F."/>
            <person name="Riechen J."/>
            <person name="Sacerdot C."/>
            <person name="Sarkar A."/>
            <person name="Savel G."/>
            <person name="Schacherer J."/>
            <person name="Sherman D."/>
            <person name="Straub M.-L."/>
            <person name="Stein N."/>
            <person name="Thierry A."/>
            <person name="Trautwein-Schult A."/>
            <person name="Westhof E."/>
            <person name="Worch S."/>
            <person name="Dujon B."/>
            <person name="Souciet J.-L."/>
            <person name="Wincker P."/>
            <person name="Scholz U."/>
            <person name="Neuveglise N."/>
        </authorList>
    </citation>
    <scope>NUCLEOTIDE SEQUENCE</scope>
    <source>
        <strain evidence="2">LS3</strain>
    </source>
</reference>
<gene>
    <name evidence="2" type="ORF">GNLVRS02_ARAD1B04730g</name>
</gene>
<feature type="compositionally biased region" description="Polar residues" evidence="1">
    <location>
        <begin position="50"/>
        <end position="60"/>
    </location>
</feature>
<organism evidence="2">
    <name type="scientific">Blastobotrys adeninivorans</name>
    <name type="common">Yeast</name>
    <name type="synonym">Arxula adeninivorans</name>
    <dbReference type="NCBI Taxonomy" id="409370"/>
    <lineage>
        <taxon>Eukaryota</taxon>
        <taxon>Fungi</taxon>
        <taxon>Dikarya</taxon>
        <taxon>Ascomycota</taxon>
        <taxon>Saccharomycotina</taxon>
        <taxon>Dipodascomycetes</taxon>
        <taxon>Dipodascales</taxon>
        <taxon>Trichomonascaceae</taxon>
        <taxon>Blastobotrys</taxon>
    </lineage>
</organism>
<dbReference type="PhylomeDB" id="A0A060T4N4"/>
<accession>A0A060T4N4</accession>
<sequence>MGPKCQCRHASTSTFSGLLRHSRIPRSLVSSGPSSKSSPAGRSPDRSKPTKQVITSTPASNYRRDYGLKRAMPHSMHPNYITVKELDTPFGFADYSGGSSKALILNRLRSLNVAVTPVARRSRERPELSALFYGSTHTFDKHKPPSQWFECHSLGIEFASWLRHQHRKEPRDLRALSDLELGAIIDEFSSSTQKQKSSAKVIDQAPVATAGLSYTLPGCAFNTPQGITNISPVEGRILDRQGRMVAASGLVSVAELGSLALNSGGPGLAGIRARKQVHLFSVQQLRVDPKTGGASMHLRPQDRNRPDSQLMARTGRVSYTEGPGKPAAQHKQDNANELYKLIKTSLFN</sequence>
<proteinExistence type="predicted"/>
<dbReference type="PANTHER" id="PTHR28058">
    <property type="entry name" value="37S RIBOSOMAL PROTEIN MRP51, MITOCHONDRIAL"/>
    <property type="match status" value="1"/>
</dbReference>
<evidence type="ECO:0000256" key="1">
    <source>
        <dbReference type="SAM" id="MobiDB-lite"/>
    </source>
</evidence>
<dbReference type="PANTHER" id="PTHR28058:SF1">
    <property type="entry name" value="SMALL RIBOSOMAL SUBUNIT PROTEIN BS1M"/>
    <property type="match status" value="1"/>
</dbReference>
<protein>
    <submittedName>
        <fullName evidence="2">ARAD1B04730p</fullName>
    </submittedName>
</protein>
<dbReference type="EMBL" id="HG937692">
    <property type="protein sequence ID" value="CDP36075.1"/>
    <property type="molecule type" value="Genomic_DNA"/>
</dbReference>